<organism evidence="9 10">
    <name type="scientific">Dolichospermum compactum NIES-806</name>
    <dbReference type="NCBI Taxonomy" id="1973481"/>
    <lineage>
        <taxon>Bacteria</taxon>
        <taxon>Bacillati</taxon>
        <taxon>Cyanobacteriota</taxon>
        <taxon>Cyanophyceae</taxon>
        <taxon>Nostocales</taxon>
        <taxon>Aphanizomenonaceae</taxon>
        <taxon>Dolichospermum</taxon>
        <taxon>Dolichospermum compactum</taxon>
    </lineage>
</organism>
<dbReference type="GO" id="GO:0005886">
    <property type="term" value="C:plasma membrane"/>
    <property type="evidence" value="ECO:0007669"/>
    <property type="project" value="UniProtKB-SubCell"/>
</dbReference>
<gene>
    <name evidence="9" type="ORF">NIES806_36420</name>
</gene>
<keyword evidence="5 7" id="KW-1133">Transmembrane helix</keyword>
<evidence type="ECO:0000256" key="4">
    <source>
        <dbReference type="ARBA" id="ARBA00022692"/>
    </source>
</evidence>
<protein>
    <submittedName>
        <fullName evidence="9">DevC protein</fullName>
    </submittedName>
</protein>
<proteinExistence type="predicted"/>
<evidence type="ECO:0000256" key="7">
    <source>
        <dbReference type="SAM" id="Phobius"/>
    </source>
</evidence>
<dbReference type="PANTHER" id="PTHR43738">
    <property type="entry name" value="ABC TRANSPORTER, MEMBRANE PROTEIN"/>
    <property type="match status" value="1"/>
</dbReference>
<evidence type="ECO:0000256" key="2">
    <source>
        <dbReference type="ARBA" id="ARBA00022448"/>
    </source>
</evidence>
<dbReference type="RefSeq" id="WP_096669437.1">
    <property type="nucleotide sequence ID" value="NZ_AP018316.1"/>
</dbReference>
<evidence type="ECO:0000313" key="10">
    <source>
        <dbReference type="Proteomes" id="UP000218702"/>
    </source>
</evidence>
<comment type="subcellular location">
    <subcellularLocation>
        <location evidence="1">Cell membrane</location>
        <topology evidence="1">Multi-pass membrane protein</topology>
    </subcellularLocation>
</comment>
<name>A0A1Z4V7Y3_9CYAN</name>
<feature type="transmembrane region" description="Helical" evidence="7">
    <location>
        <begin position="313"/>
        <end position="336"/>
    </location>
</feature>
<dbReference type="InterPro" id="IPR003838">
    <property type="entry name" value="ABC3_permease_C"/>
</dbReference>
<evidence type="ECO:0000256" key="3">
    <source>
        <dbReference type="ARBA" id="ARBA00022475"/>
    </source>
</evidence>
<dbReference type="Proteomes" id="UP000218702">
    <property type="component" value="Chromosome"/>
</dbReference>
<dbReference type="OrthoDB" id="417886at2"/>
<evidence type="ECO:0000259" key="8">
    <source>
        <dbReference type="Pfam" id="PF02687"/>
    </source>
</evidence>
<feature type="transmembrane region" description="Helical" evidence="7">
    <location>
        <begin position="20"/>
        <end position="39"/>
    </location>
</feature>
<evidence type="ECO:0000256" key="1">
    <source>
        <dbReference type="ARBA" id="ARBA00004651"/>
    </source>
</evidence>
<dbReference type="InterPro" id="IPR005891">
    <property type="entry name" value="DevC"/>
</dbReference>
<keyword evidence="2" id="KW-0813">Transport</keyword>
<accession>A0A1Z4V7Y3</accession>
<evidence type="ECO:0000256" key="5">
    <source>
        <dbReference type="ARBA" id="ARBA00022989"/>
    </source>
</evidence>
<dbReference type="InterPro" id="IPR051125">
    <property type="entry name" value="ABC-4/HrtB_transporter"/>
</dbReference>
<keyword evidence="3" id="KW-1003">Cell membrane</keyword>
<dbReference type="EMBL" id="AP018316">
    <property type="protein sequence ID" value="BAZ87419.1"/>
    <property type="molecule type" value="Genomic_DNA"/>
</dbReference>
<dbReference type="NCBIfam" id="TIGR01185">
    <property type="entry name" value="devC"/>
    <property type="match status" value="1"/>
</dbReference>
<feature type="transmembrane region" description="Helical" evidence="7">
    <location>
        <begin position="356"/>
        <end position="376"/>
    </location>
</feature>
<feature type="domain" description="ABC3 transporter permease C-terminal" evidence="8">
    <location>
        <begin position="273"/>
        <end position="386"/>
    </location>
</feature>
<dbReference type="KEGG" id="dcm:NIES806_36420"/>
<reference evidence="9 10" key="1">
    <citation type="submission" date="2017-06" db="EMBL/GenBank/DDBJ databases">
        <title>Genome sequencing of cyanobaciteial culture collection at National Institute for Environmental Studies (NIES).</title>
        <authorList>
            <person name="Hirose Y."/>
            <person name="Shimura Y."/>
            <person name="Fujisawa T."/>
            <person name="Nakamura Y."/>
            <person name="Kawachi M."/>
        </authorList>
    </citation>
    <scope>NUCLEOTIDE SEQUENCE [LARGE SCALE GENOMIC DNA]</scope>
    <source>
        <strain evidence="9 10">NIES-806</strain>
    </source>
</reference>
<dbReference type="PIRSF" id="PIRSF031773">
    <property type="entry name" value="DevC"/>
    <property type="match status" value="1"/>
</dbReference>
<dbReference type="AlphaFoldDB" id="A0A1Z4V7Y3"/>
<evidence type="ECO:0000313" key="9">
    <source>
        <dbReference type="EMBL" id="BAZ87419.1"/>
    </source>
</evidence>
<sequence length="391" mass="44067">MILNIPLAWLQLVKQKVRFLVALAGIAFISVLMFMQIGFQDALYASATQVHKHLRGDLFLVSSQYKSLTSTQSFPRSRLYQILGFNGIASVEPLYVQFAKLKNPINGRKYPIYVLGFDPVKSIFRLPEIDQDFQLLKIPDQVFFDRAARPEFGPIAEYFQKNKPISMEIFSYLGTVGYKVKVSGLFTLGPSFGVDGNLIVSSSTFFKIFPEHRPNQVDIGSIHLQPHVSPQRILATLSASLPNDIMVMTRQEFIDFEKSYWTLRTPIGFVFNLMVTMGFVVGVIVVYQILYSNISTHFVQFATLKAMGFRNKYLLNVVFQQAVILAVLGYIPGFAISLGLYDIAKDATKLPIVMDINKGILVFTSVIVMCLTSGFFSTNKLRKVDPAEIFN</sequence>
<keyword evidence="4 7" id="KW-0812">Transmembrane</keyword>
<keyword evidence="6 7" id="KW-0472">Membrane</keyword>
<keyword evidence="10" id="KW-1185">Reference proteome</keyword>
<dbReference type="Pfam" id="PF02687">
    <property type="entry name" value="FtsX"/>
    <property type="match status" value="1"/>
</dbReference>
<dbReference type="PANTHER" id="PTHR43738:SF1">
    <property type="entry name" value="HEMIN TRANSPORT SYSTEM PERMEASE PROTEIN HRTB-RELATED"/>
    <property type="match status" value="1"/>
</dbReference>
<evidence type="ECO:0000256" key="6">
    <source>
        <dbReference type="ARBA" id="ARBA00023136"/>
    </source>
</evidence>
<feature type="transmembrane region" description="Helical" evidence="7">
    <location>
        <begin position="269"/>
        <end position="292"/>
    </location>
</feature>